<keyword evidence="4" id="KW-1185">Reference proteome</keyword>
<evidence type="ECO:0000259" key="2">
    <source>
        <dbReference type="Pfam" id="PF13581"/>
    </source>
</evidence>
<dbReference type="Gene3D" id="3.30.565.10">
    <property type="entry name" value="Histidine kinase-like ATPase, C-terminal domain"/>
    <property type="match status" value="1"/>
</dbReference>
<gene>
    <name evidence="3" type="ORF">FDT80_08825</name>
</gene>
<dbReference type="OrthoDB" id="9792240at2"/>
<dbReference type="AlphaFoldDB" id="A0A5S3PEJ5"/>
<reference evidence="3 4" key="1">
    <citation type="submission" date="2019-05" db="EMBL/GenBank/DDBJ databases">
        <title>Sulfitobacter sabulilitoris sp. nov., isolated from a marine sand.</title>
        <authorList>
            <person name="Yoon J.-H."/>
        </authorList>
    </citation>
    <scope>NUCLEOTIDE SEQUENCE [LARGE SCALE GENOMIC DNA]</scope>
    <source>
        <strain evidence="3 4">HSMS-29</strain>
    </source>
</reference>
<evidence type="ECO:0000256" key="1">
    <source>
        <dbReference type="ARBA" id="ARBA00022527"/>
    </source>
</evidence>
<dbReference type="InterPro" id="IPR003594">
    <property type="entry name" value="HATPase_dom"/>
</dbReference>
<keyword evidence="1" id="KW-0808">Transferase</keyword>
<dbReference type="CDD" id="cd16936">
    <property type="entry name" value="HATPase_RsbW-like"/>
    <property type="match status" value="1"/>
</dbReference>
<name>A0A5S3PEJ5_9RHOB</name>
<dbReference type="GO" id="GO:0004674">
    <property type="term" value="F:protein serine/threonine kinase activity"/>
    <property type="evidence" value="ECO:0007669"/>
    <property type="project" value="UniProtKB-KW"/>
</dbReference>
<keyword evidence="1" id="KW-0418">Kinase</keyword>
<evidence type="ECO:0000313" key="4">
    <source>
        <dbReference type="Proteomes" id="UP000309550"/>
    </source>
</evidence>
<keyword evidence="3" id="KW-0067">ATP-binding</keyword>
<keyword evidence="1" id="KW-0723">Serine/threonine-protein kinase</keyword>
<protein>
    <submittedName>
        <fullName evidence="3">ATP-binding protein</fullName>
    </submittedName>
</protein>
<dbReference type="PANTHER" id="PTHR35526">
    <property type="entry name" value="ANTI-SIGMA-F FACTOR RSBW-RELATED"/>
    <property type="match status" value="1"/>
</dbReference>
<keyword evidence="3" id="KW-0547">Nucleotide-binding</keyword>
<dbReference type="InterPro" id="IPR036890">
    <property type="entry name" value="HATPase_C_sf"/>
</dbReference>
<sequence length="160" mass="17558">MTITHLPPFDITLKSGSLAVREALRHLLERLGPLELDIEEAGTVELVLAEALNNIVEHAYRAPEAAGPICIRCSHKKDGLHLRIRDRGLSMPDGPLADGGPARTEMISGDLPEGGFGWFLIRDLAKDVQYRRVGIENRLDLRLAVAMNATRGGSVHELRP</sequence>
<dbReference type="GO" id="GO:0005524">
    <property type="term" value="F:ATP binding"/>
    <property type="evidence" value="ECO:0007669"/>
    <property type="project" value="UniProtKB-KW"/>
</dbReference>
<dbReference type="RefSeq" id="WP_138661921.1">
    <property type="nucleotide sequence ID" value="NZ_VANS01000002.1"/>
</dbReference>
<dbReference type="PANTHER" id="PTHR35526:SF6">
    <property type="entry name" value="SLR1861 PROTEIN"/>
    <property type="match status" value="1"/>
</dbReference>
<evidence type="ECO:0000313" key="3">
    <source>
        <dbReference type="EMBL" id="TMM52379.1"/>
    </source>
</evidence>
<feature type="domain" description="Histidine kinase/HSP90-like ATPase" evidence="2">
    <location>
        <begin position="20"/>
        <end position="142"/>
    </location>
</feature>
<dbReference type="Proteomes" id="UP000309550">
    <property type="component" value="Unassembled WGS sequence"/>
</dbReference>
<dbReference type="SUPFAM" id="SSF55874">
    <property type="entry name" value="ATPase domain of HSP90 chaperone/DNA topoisomerase II/histidine kinase"/>
    <property type="match status" value="1"/>
</dbReference>
<proteinExistence type="predicted"/>
<accession>A0A5S3PEJ5</accession>
<dbReference type="EMBL" id="VANS01000002">
    <property type="protein sequence ID" value="TMM52379.1"/>
    <property type="molecule type" value="Genomic_DNA"/>
</dbReference>
<dbReference type="Pfam" id="PF13581">
    <property type="entry name" value="HATPase_c_2"/>
    <property type="match status" value="1"/>
</dbReference>
<organism evidence="3 4">
    <name type="scientific">Sulfitobacter sabulilitoris</name>
    <dbReference type="NCBI Taxonomy" id="2562655"/>
    <lineage>
        <taxon>Bacteria</taxon>
        <taxon>Pseudomonadati</taxon>
        <taxon>Pseudomonadota</taxon>
        <taxon>Alphaproteobacteria</taxon>
        <taxon>Rhodobacterales</taxon>
        <taxon>Roseobacteraceae</taxon>
        <taxon>Sulfitobacter</taxon>
    </lineage>
</organism>
<comment type="caution">
    <text evidence="3">The sequence shown here is derived from an EMBL/GenBank/DDBJ whole genome shotgun (WGS) entry which is preliminary data.</text>
</comment>
<dbReference type="InterPro" id="IPR050267">
    <property type="entry name" value="Anti-sigma-factor_SerPK"/>
</dbReference>